<keyword evidence="1" id="KW-0472">Membrane</keyword>
<keyword evidence="3" id="KW-1185">Reference proteome</keyword>
<evidence type="ECO:0000313" key="2">
    <source>
        <dbReference type="EMBL" id="GAA1389933.1"/>
    </source>
</evidence>
<reference evidence="2 3" key="1">
    <citation type="journal article" date="2019" name="Int. J. Syst. Evol. Microbiol.">
        <title>The Global Catalogue of Microorganisms (GCM) 10K type strain sequencing project: providing services to taxonomists for standard genome sequencing and annotation.</title>
        <authorList>
            <consortium name="The Broad Institute Genomics Platform"/>
            <consortium name="The Broad Institute Genome Sequencing Center for Infectious Disease"/>
            <person name="Wu L."/>
            <person name="Ma J."/>
        </authorList>
    </citation>
    <scope>NUCLEOTIDE SEQUENCE [LARGE SCALE GENOMIC DNA]</scope>
    <source>
        <strain evidence="2 3">JCM 11896</strain>
    </source>
</reference>
<evidence type="ECO:0000313" key="3">
    <source>
        <dbReference type="Proteomes" id="UP001501414"/>
    </source>
</evidence>
<accession>A0ABN1XTN0</accession>
<gene>
    <name evidence="2" type="ORF">GCM10009613_29730</name>
</gene>
<name>A0ABN1XTN0_9PSEU</name>
<dbReference type="RefSeq" id="WP_344022656.1">
    <property type="nucleotide sequence ID" value="NZ_BAAAJK010000010.1"/>
</dbReference>
<sequence>MHTRDRRPMWTVRIHAALVAVLLAAFCALRIAGAGPDANIGAGLVGLPLIGLGLPWSWAHLASPELYDRLPALLWWPAAFGPAVLNVGLHALAVRLRRRSRHPA</sequence>
<keyword evidence="1" id="KW-0812">Transmembrane</keyword>
<feature type="transmembrane region" description="Helical" evidence="1">
    <location>
        <begin position="73"/>
        <end position="94"/>
    </location>
</feature>
<dbReference type="EMBL" id="BAAAJK010000010">
    <property type="protein sequence ID" value="GAA1389933.1"/>
    <property type="molecule type" value="Genomic_DNA"/>
</dbReference>
<protein>
    <submittedName>
        <fullName evidence="2">Uncharacterized protein</fullName>
    </submittedName>
</protein>
<dbReference type="Proteomes" id="UP001501414">
    <property type="component" value="Unassembled WGS sequence"/>
</dbReference>
<keyword evidence="1" id="KW-1133">Transmembrane helix</keyword>
<evidence type="ECO:0000256" key="1">
    <source>
        <dbReference type="SAM" id="Phobius"/>
    </source>
</evidence>
<proteinExistence type="predicted"/>
<organism evidence="2 3">
    <name type="scientific">Pseudonocardia kongjuensis</name>
    <dbReference type="NCBI Taxonomy" id="102227"/>
    <lineage>
        <taxon>Bacteria</taxon>
        <taxon>Bacillati</taxon>
        <taxon>Actinomycetota</taxon>
        <taxon>Actinomycetes</taxon>
        <taxon>Pseudonocardiales</taxon>
        <taxon>Pseudonocardiaceae</taxon>
        <taxon>Pseudonocardia</taxon>
    </lineage>
</organism>
<comment type="caution">
    <text evidence="2">The sequence shown here is derived from an EMBL/GenBank/DDBJ whole genome shotgun (WGS) entry which is preliminary data.</text>
</comment>